<dbReference type="KEGG" id="scya:EJ357_36040"/>
<dbReference type="InterPro" id="IPR007329">
    <property type="entry name" value="FMN-bd"/>
</dbReference>
<dbReference type="AlphaFoldDB" id="A0A3Q9EXT7"/>
<feature type="compositionally biased region" description="Low complexity" evidence="1">
    <location>
        <begin position="30"/>
        <end position="46"/>
    </location>
</feature>
<evidence type="ECO:0000259" key="2">
    <source>
        <dbReference type="SMART" id="SM00900"/>
    </source>
</evidence>
<name>A0A3Q9EXT7_9ACTN</name>
<dbReference type="Gene3D" id="3.90.1010.20">
    <property type="match status" value="2"/>
</dbReference>
<dbReference type="GO" id="GO:0010181">
    <property type="term" value="F:FMN binding"/>
    <property type="evidence" value="ECO:0007669"/>
    <property type="project" value="InterPro"/>
</dbReference>
<feature type="region of interest" description="Disordered" evidence="1">
    <location>
        <begin position="30"/>
        <end position="57"/>
    </location>
</feature>
<gene>
    <name evidence="3" type="ORF">EJ357_36040</name>
</gene>
<protein>
    <submittedName>
        <fullName evidence="3">FMN-binding protein</fullName>
    </submittedName>
</protein>
<proteinExistence type="predicted"/>
<feature type="domain" description="FMN-binding" evidence="2">
    <location>
        <begin position="163"/>
        <end position="236"/>
    </location>
</feature>
<feature type="compositionally biased region" description="Low complexity" evidence="1">
    <location>
        <begin position="134"/>
        <end position="153"/>
    </location>
</feature>
<feature type="region of interest" description="Disordered" evidence="1">
    <location>
        <begin position="134"/>
        <end position="164"/>
    </location>
</feature>
<dbReference type="OrthoDB" id="8099475at2"/>
<dbReference type="SMART" id="SM00900">
    <property type="entry name" value="FMN_bind"/>
    <property type="match status" value="2"/>
</dbReference>
<dbReference type="GO" id="GO:0016020">
    <property type="term" value="C:membrane"/>
    <property type="evidence" value="ECO:0007669"/>
    <property type="project" value="InterPro"/>
</dbReference>
<organism evidence="3 4">
    <name type="scientific">Streptomyces cyaneochromogenes</name>
    <dbReference type="NCBI Taxonomy" id="2496836"/>
    <lineage>
        <taxon>Bacteria</taxon>
        <taxon>Bacillati</taxon>
        <taxon>Actinomycetota</taxon>
        <taxon>Actinomycetes</taxon>
        <taxon>Kitasatosporales</taxon>
        <taxon>Streptomycetaceae</taxon>
        <taxon>Streptomyces</taxon>
    </lineage>
</organism>
<dbReference type="RefSeq" id="WP_126395856.1">
    <property type="nucleotide sequence ID" value="NZ_CP034539.1"/>
</dbReference>
<accession>A0A3Q9EXT7</accession>
<evidence type="ECO:0000313" key="3">
    <source>
        <dbReference type="EMBL" id="AZQ38197.1"/>
    </source>
</evidence>
<dbReference type="EMBL" id="CP034539">
    <property type="protein sequence ID" value="AZQ38197.1"/>
    <property type="molecule type" value="Genomic_DNA"/>
</dbReference>
<keyword evidence="4" id="KW-1185">Reference proteome</keyword>
<evidence type="ECO:0000256" key="1">
    <source>
        <dbReference type="SAM" id="MobiDB-lite"/>
    </source>
</evidence>
<evidence type="ECO:0000313" key="4">
    <source>
        <dbReference type="Proteomes" id="UP000280298"/>
    </source>
</evidence>
<sequence>MKRAIPVLVLSIAGLVPVWLYEPSLGTVAESATPASTPSASSSAASGSGGTVVKGSTVQTDKGPVQVQVTFAGTKIASVKMLQQPNHPQTTAAVPKLVAQTLEAQSADIDTVSGATITSDGYRESLQAAIDANAESASSSASPSTSASAESAARTVDGSTVTTDKGPVQVQVTFEGDKIASVKMLQQPNHPQTTAAVPKLIAQTLEAQSADIDTVSGATITSDGYKESLQAAIDAKG</sequence>
<feature type="domain" description="FMN-binding" evidence="2">
    <location>
        <begin position="60"/>
        <end position="133"/>
    </location>
</feature>
<dbReference type="Proteomes" id="UP000280298">
    <property type="component" value="Chromosome"/>
</dbReference>
<reference evidence="3 4" key="1">
    <citation type="journal article" date="2019" name="Int. J. Syst. Evol. Microbiol.">
        <title>Streptomyces cyaneochromogenes sp. nov., a blue pigment-producing actinomycete from manganese-contaminated soil.</title>
        <authorList>
            <person name="Tang X."/>
            <person name="Zhao J."/>
            <person name="Li K."/>
            <person name="Chen Z."/>
            <person name="Sun Y."/>
            <person name="Gao J."/>
        </authorList>
    </citation>
    <scope>NUCLEOTIDE SEQUENCE [LARGE SCALE GENOMIC DNA]</scope>
    <source>
        <strain evidence="3 4">MK-45</strain>
    </source>
</reference>
<dbReference type="Pfam" id="PF04205">
    <property type="entry name" value="FMN_bind"/>
    <property type="match status" value="2"/>
</dbReference>